<dbReference type="EMBL" id="CP059322">
    <property type="protein sequence ID" value="QLQ38016.1"/>
    <property type="molecule type" value="Genomic_DNA"/>
</dbReference>
<accession>A0A7L6B7S0</accession>
<protein>
    <submittedName>
        <fullName evidence="2">Uncharacterized protein</fullName>
    </submittedName>
</protein>
<dbReference type="AlphaFoldDB" id="A0A7L6B7S0"/>
<keyword evidence="3" id="KW-1185">Reference proteome</keyword>
<evidence type="ECO:0000256" key="1">
    <source>
        <dbReference type="SAM" id="MobiDB-lite"/>
    </source>
</evidence>
<organism evidence="2 3">
    <name type="scientific">Micromonospora robiginosa</name>
    <dbReference type="NCBI Taxonomy" id="2749844"/>
    <lineage>
        <taxon>Bacteria</taxon>
        <taxon>Bacillati</taxon>
        <taxon>Actinomycetota</taxon>
        <taxon>Actinomycetes</taxon>
        <taxon>Micromonosporales</taxon>
        <taxon>Micromonosporaceae</taxon>
        <taxon>Micromonospora</taxon>
    </lineage>
</organism>
<feature type="region of interest" description="Disordered" evidence="1">
    <location>
        <begin position="137"/>
        <end position="173"/>
    </location>
</feature>
<reference evidence="2 3" key="2">
    <citation type="journal article" date="2021" name="Mar. Drugs">
        <title>A New Micromonospora Strain with Antibiotic Activity Isolated from the Microbiome of a Mid-Atlantic Deep-Sea Sponge.</title>
        <authorList>
            <person name="Back C.R."/>
            <person name="Stennett H.L."/>
            <person name="Williams S.E."/>
            <person name="Wang L."/>
            <person name="Ojeda Gomez J."/>
            <person name="Abdulle O.M."/>
            <person name="Duffy T."/>
            <person name="Neal C."/>
            <person name="Mantell J."/>
            <person name="Jepson M.A."/>
            <person name="Hendry K.R."/>
            <person name="Powell D."/>
            <person name="Stach J.E.M."/>
            <person name="Essex-Lopresti A.E."/>
            <person name="Willis C.L."/>
            <person name="Curnow P."/>
            <person name="Race P.R."/>
        </authorList>
    </citation>
    <scope>NUCLEOTIDE SEQUENCE [LARGE SCALE GENOMIC DNA]</scope>
    <source>
        <strain evidence="2 3">28ISP2-46</strain>
    </source>
</reference>
<proteinExistence type="predicted"/>
<dbReference type="KEGG" id="mfeu:H1D33_03735"/>
<dbReference type="Proteomes" id="UP000510844">
    <property type="component" value="Chromosome"/>
</dbReference>
<evidence type="ECO:0000313" key="3">
    <source>
        <dbReference type="Proteomes" id="UP000510844"/>
    </source>
</evidence>
<evidence type="ECO:0000313" key="2">
    <source>
        <dbReference type="EMBL" id="QLQ38016.1"/>
    </source>
</evidence>
<feature type="compositionally biased region" description="Low complexity" evidence="1">
    <location>
        <begin position="162"/>
        <end position="173"/>
    </location>
</feature>
<reference evidence="3" key="1">
    <citation type="submission" date="2020-07" db="EMBL/GenBank/DDBJ databases">
        <title>A new Micromonospora strain with potent antibiotic activity isolated from the microbiome of a mid-Atlantic deep-sea sponge.</title>
        <authorList>
            <person name="Back C.R."/>
            <person name="Stennett H.L."/>
            <person name="Williams S.E."/>
            <person name="Wang L."/>
            <person name="Ojeda Gomez J."/>
            <person name="Abdulle O.M."/>
            <person name="Duffy T."/>
            <person name="Hendry K.R."/>
            <person name="Powell D."/>
            <person name="Stach J.E."/>
            <person name="Essex-Lopresti A.E."/>
            <person name="Willis C.L."/>
            <person name="Curnow P."/>
            <person name="Race P.R."/>
        </authorList>
    </citation>
    <scope>NUCLEOTIDE SEQUENCE [LARGE SCALE GENOMIC DNA]</scope>
    <source>
        <strain evidence="3">28ISP2-46</strain>
    </source>
</reference>
<name>A0A7L6B7S0_9ACTN</name>
<dbReference type="RefSeq" id="WP_181570461.1">
    <property type="nucleotide sequence ID" value="NZ_CP059322.2"/>
</dbReference>
<sequence>MQVSQALDIIEALLNAAEHPDIAAVERYGRDAQPGGQSPAGIRVQHRSSDTRALLMADVPPRTAQPVPVLTEPLPPKWRAARILVLVHQLLDAARPEQLAGWELVTQDGTHSPVAAGIRITARDRSVVYLRGIAASGQQREPENDPYPDYRIPQGVQSWHLSPSAPSAERASA</sequence>
<gene>
    <name evidence="2" type="ORF">H1D33_03735</name>
</gene>